<dbReference type="Proteomes" id="UP000095746">
    <property type="component" value="Unassembled WGS sequence"/>
</dbReference>
<dbReference type="GO" id="GO:0003677">
    <property type="term" value="F:DNA binding"/>
    <property type="evidence" value="ECO:0007669"/>
    <property type="project" value="UniProtKB-KW"/>
</dbReference>
<sequence length="70" mass="8057">MSKDLFIHAAEVAEALGISRPYAYKLVRELNKELEEKGFLTISGKVSRRYFEERIYGMQTSNKEELDASV</sequence>
<protein>
    <submittedName>
        <fullName evidence="2">DNA-binding protein</fullName>
    </submittedName>
</protein>
<evidence type="ECO:0000313" key="2">
    <source>
        <dbReference type="EMBL" id="MSB21907.1"/>
    </source>
</evidence>
<proteinExistence type="predicted"/>
<accession>A0A174R145</accession>
<dbReference type="RefSeq" id="WP_009260867.1">
    <property type="nucleotide sequence ID" value="NZ_JADMVA010000003.1"/>
</dbReference>
<evidence type="ECO:0000313" key="1">
    <source>
        <dbReference type="EMBL" id="CUN81586.1"/>
    </source>
</evidence>
<organism evidence="2 4">
    <name type="scientific">Flavonifractor plautii</name>
    <name type="common">Fusobacterium plautii</name>
    <dbReference type="NCBI Taxonomy" id="292800"/>
    <lineage>
        <taxon>Bacteria</taxon>
        <taxon>Bacillati</taxon>
        <taxon>Bacillota</taxon>
        <taxon>Clostridia</taxon>
        <taxon>Eubacteriales</taxon>
        <taxon>Oscillospiraceae</taxon>
        <taxon>Flavonifractor</taxon>
    </lineage>
</organism>
<evidence type="ECO:0000313" key="3">
    <source>
        <dbReference type="Proteomes" id="UP000095746"/>
    </source>
</evidence>
<evidence type="ECO:0000313" key="4">
    <source>
        <dbReference type="Proteomes" id="UP000434475"/>
    </source>
</evidence>
<name>A0A174R145_FLAPL</name>
<dbReference type="EMBL" id="CYZT01000018">
    <property type="protein sequence ID" value="CUN81586.1"/>
    <property type="molecule type" value="Genomic_DNA"/>
</dbReference>
<gene>
    <name evidence="1" type="ORF">ERS852411_00530</name>
    <name evidence="2" type="ORF">GKE97_20725</name>
</gene>
<dbReference type="AlphaFoldDB" id="A0A174R145"/>
<reference evidence="2 4" key="2">
    <citation type="journal article" date="2019" name="Nat. Med.">
        <title>A library of human gut bacterial isolates paired with longitudinal multiomics data enables mechanistic microbiome research.</title>
        <authorList>
            <person name="Poyet M."/>
            <person name="Groussin M."/>
            <person name="Gibbons S.M."/>
            <person name="Avila-Pacheco J."/>
            <person name="Jiang X."/>
            <person name="Kearney S.M."/>
            <person name="Perrotta A.R."/>
            <person name="Berdy B."/>
            <person name="Zhao S."/>
            <person name="Lieberman T.D."/>
            <person name="Swanson P.K."/>
            <person name="Smith M."/>
            <person name="Roesemann S."/>
            <person name="Alexander J.E."/>
            <person name="Rich S.A."/>
            <person name="Livny J."/>
            <person name="Vlamakis H."/>
            <person name="Clish C."/>
            <person name="Bullock K."/>
            <person name="Deik A."/>
            <person name="Scott J."/>
            <person name="Pierce K.A."/>
            <person name="Xavier R.J."/>
            <person name="Alm E.J."/>
        </authorList>
    </citation>
    <scope>NUCLEOTIDE SEQUENCE [LARGE SCALE GENOMIC DNA]</scope>
    <source>
        <strain evidence="2 4">BIOML-A2</strain>
    </source>
</reference>
<dbReference type="Proteomes" id="UP000434475">
    <property type="component" value="Unassembled WGS sequence"/>
</dbReference>
<keyword evidence="2" id="KW-0238">DNA-binding</keyword>
<reference evidence="1 3" key="1">
    <citation type="submission" date="2015-09" db="EMBL/GenBank/DDBJ databases">
        <authorList>
            <consortium name="Pathogen Informatics"/>
        </authorList>
    </citation>
    <scope>NUCLEOTIDE SEQUENCE [LARGE SCALE GENOMIC DNA]</scope>
    <source>
        <strain evidence="1 3">2789STDY5608854</strain>
    </source>
</reference>
<dbReference type="EMBL" id="WKPR01000029">
    <property type="protein sequence ID" value="MSB21907.1"/>
    <property type="molecule type" value="Genomic_DNA"/>
</dbReference>